<name>A0A850PDQ7_9PROT</name>
<dbReference type="NCBIfam" id="TIGR03354">
    <property type="entry name" value="VI_FHA"/>
    <property type="match status" value="1"/>
</dbReference>
<dbReference type="PROSITE" id="PS50006">
    <property type="entry name" value="FHA_DOMAIN"/>
    <property type="match status" value="1"/>
</dbReference>
<dbReference type="CDD" id="cd00060">
    <property type="entry name" value="FHA"/>
    <property type="match status" value="1"/>
</dbReference>
<reference evidence="3 4" key="1">
    <citation type="submission" date="2020-06" db="EMBL/GenBank/DDBJ databases">
        <title>Description of novel acetic acid bacteria.</title>
        <authorList>
            <person name="Sombolestani A."/>
        </authorList>
    </citation>
    <scope>NUCLEOTIDE SEQUENCE [LARGE SCALE GENOMIC DNA]</scope>
    <source>
        <strain evidence="3 4">LMG 27010</strain>
    </source>
</reference>
<feature type="compositionally biased region" description="Basic and acidic residues" evidence="1">
    <location>
        <begin position="116"/>
        <end position="126"/>
    </location>
</feature>
<dbReference type="SUPFAM" id="SSF49879">
    <property type="entry name" value="SMAD/FHA domain"/>
    <property type="match status" value="1"/>
</dbReference>
<feature type="region of interest" description="Disordered" evidence="1">
    <location>
        <begin position="259"/>
        <end position="283"/>
    </location>
</feature>
<gene>
    <name evidence="3" type="primary">tagH</name>
    <name evidence="3" type="ORF">HUK82_08540</name>
</gene>
<dbReference type="InterPro" id="IPR050923">
    <property type="entry name" value="Cell_Proc_Reg/RNA_Proc"/>
</dbReference>
<proteinExistence type="predicted"/>
<dbReference type="Pfam" id="PF20232">
    <property type="entry name" value="T6SS_FHA_C"/>
    <property type="match status" value="1"/>
</dbReference>
<dbReference type="InterPro" id="IPR000253">
    <property type="entry name" value="FHA_dom"/>
</dbReference>
<dbReference type="SMART" id="SM00240">
    <property type="entry name" value="FHA"/>
    <property type="match status" value="1"/>
</dbReference>
<evidence type="ECO:0000313" key="3">
    <source>
        <dbReference type="EMBL" id="NVN40610.1"/>
    </source>
</evidence>
<evidence type="ECO:0000313" key="4">
    <source>
        <dbReference type="Proteomes" id="UP000585665"/>
    </source>
</evidence>
<dbReference type="AlphaFoldDB" id="A0A850PDQ7"/>
<evidence type="ECO:0000256" key="1">
    <source>
        <dbReference type="SAM" id="MobiDB-lite"/>
    </source>
</evidence>
<feature type="region of interest" description="Disordered" evidence="1">
    <location>
        <begin position="474"/>
        <end position="498"/>
    </location>
</feature>
<dbReference type="Gene3D" id="2.60.200.20">
    <property type="match status" value="1"/>
</dbReference>
<dbReference type="InterPro" id="IPR017735">
    <property type="entry name" value="T6SS_FHA"/>
</dbReference>
<dbReference type="RefSeq" id="WP_176613567.1">
    <property type="nucleotide sequence ID" value="NZ_JABXXR010000053.1"/>
</dbReference>
<keyword evidence="4" id="KW-1185">Reference proteome</keyword>
<accession>A0A850PDQ7</accession>
<protein>
    <submittedName>
        <fullName evidence="3">Type VI secretion system-associated FHA domain protein TagH</fullName>
    </submittedName>
</protein>
<comment type="caution">
    <text evidence="3">The sequence shown here is derived from an EMBL/GenBank/DDBJ whole genome shotgun (WGS) entry which is preliminary data.</text>
</comment>
<dbReference type="PANTHER" id="PTHR23308">
    <property type="entry name" value="NUCLEAR INHIBITOR OF PROTEIN PHOSPHATASE-1"/>
    <property type="match status" value="1"/>
</dbReference>
<organism evidence="3 4">
    <name type="scientific">Ameyamaea chiangmaiensis</name>
    <dbReference type="NCBI Taxonomy" id="442969"/>
    <lineage>
        <taxon>Bacteria</taxon>
        <taxon>Pseudomonadati</taxon>
        <taxon>Pseudomonadota</taxon>
        <taxon>Alphaproteobacteria</taxon>
        <taxon>Acetobacterales</taxon>
        <taxon>Acetobacteraceae</taxon>
        <taxon>Ameyamaea</taxon>
    </lineage>
</organism>
<sequence>MADLTLVPRCVPPGVALSAFRVRGEQASLGRGAHCDWVLPDPQRLLSKRHCEISLRGGQWLITDFSSNGTTVRGETLPPGVPQELHDGDTIGCGSYLIDIALDAADADDATQSVPRAERPATDERALPPLSGEFGRRGLSPGDGPVFDMGDHHRYGRTTVETLSIIHPFSFALSDSDGAFDLPGATAPTDPAGTVRGGEAPSGLHDSFRPPRPVSVLLPEDWDSPGTLAGPRATEVASASDVEALAETPVNPFAVPRDEAREVPLPRPAETPSLGQGTRDERESRDTAALAALMRGAGIEGTPSERSEAFFEELGRTFRALVVGLRRAMIARAKVKSEFRIEQTMIRPFGNNPLKFAVDDDDALSAMLGVGRRTGISGSEAVADALRDIRVHEMAVTRAIEPAIREFLAVSGPSAVLEQLSFPADQPLPLLRRAKAWTTYVRQHEDLAASLTETLDGTFGRAFGHAYEAAREEIEAAESRAAHAQRRGVQSDGREDER</sequence>
<dbReference type="Proteomes" id="UP000585665">
    <property type="component" value="Unassembled WGS sequence"/>
</dbReference>
<dbReference type="Pfam" id="PF00498">
    <property type="entry name" value="FHA"/>
    <property type="match status" value="1"/>
</dbReference>
<feature type="region of interest" description="Disordered" evidence="1">
    <location>
        <begin position="109"/>
        <end position="141"/>
    </location>
</feature>
<feature type="region of interest" description="Disordered" evidence="1">
    <location>
        <begin position="182"/>
        <end position="233"/>
    </location>
</feature>
<feature type="domain" description="FHA" evidence="2">
    <location>
        <begin position="27"/>
        <end position="77"/>
    </location>
</feature>
<evidence type="ECO:0000259" key="2">
    <source>
        <dbReference type="PROSITE" id="PS50006"/>
    </source>
</evidence>
<dbReference type="EMBL" id="JABXXR010000053">
    <property type="protein sequence ID" value="NVN40610.1"/>
    <property type="molecule type" value="Genomic_DNA"/>
</dbReference>
<dbReference type="InterPro" id="IPR008984">
    <property type="entry name" value="SMAD_FHA_dom_sf"/>
</dbReference>
<dbReference type="InterPro" id="IPR046883">
    <property type="entry name" value="T6SS_FHA_C"/>
</dbReference>